<dbReference type="InterPro" id="IPR011990">
    <property type="entry name" value="TPR-like_helical_dom_sf"/>
</dbReference>
<dbReference type="InterPro" id="IPR045209">
    <property type="entry name" value="Rrp5"/>
</dbReference>
<feature type="compositionally biased region" description="Acidic residues" evidence="6">
    <location>
        <begin position="758"/>
        <end position="777"/>
    </location>
</feature>
<dbReference type="InterPro" id="IPR003107">
    <property type="entry name" value="HAT"/>
</dbReference>
<keyword evidence="5" id="KW-0539">Nucleus</keyword>
<keyword evidence="3" id="KW-0597">Phosphoprotein</keyword>
<evidence type="ECO:0000256" key="6">
    <source>
        <dbReference type="SAM" id="MobiDB-lite"/>
    </source>
</evidence>
<feature type="domain" description="S1 motif" evidence="7">
    <location>
        <begin position="639"/>
        <end position="709"/>
    </location>
</feature>
<dbReference type="SUPFAM" id="SSF50249">
    <property type="entry name" value="Nucleic acid-binding proteins"/>
    <property type="match status" value="5"/>
</dbReference>
<evidence type="ECO:0000256" key="5">
    <source>
        <dbReference type="ARBA" id="ARBA00023242"/>
    </source>
</evidence>
<evidence type="ECO:0000313" key="8">
    <source>
        <dbReference type="EMBL" id="KAK9864430.1"/>
    </source>
</evidence>
<name>A0AAW1T4G3_9CHLO</name>
<dbReference type="GO" id="GO:0003723">
    <property type="term" value="F:RNA binding"/>
    <property type="evidence" value="ECO:0007669"/>
    <property type="project" value="TreeGrafter"/>
</dbReference>
<gene>
    <name evidence="8" type="ORF">WJX84_002337</name>
</gene>
<dbReference type="InterPro" id="IPR055430">
    <property type="entry name" value="HAT_Syf1_CNRKL1_C"/>
</dbReference>
<feature type="compositionally biased region" description="Basic and acidic residues" evidence="6">
    <location>
        <begin position="835"/>
        <end position="849"/>
    </location>
</feature>
<feature type="region of interest" description="Disordered" evidence="6">
    <location>
        <begin position="796"/>
        <end position="857"/>
    </location>
</feature>
<dbReference type="EMBL" id="JALJOV010000355">
    <property type="protein sequence ID" value="KAK9864430.1"/>
    <property type="molecule type" value="Genomic_DNA"/>
</dbReference>
<feature type="domain" description="S1 motif" evidence="7">
    <location>
        <begin position="556"/>
        <end position="623"/>
    </location>
</feature>
<evidence type="ECO:0000256" key="4">
    <source>
        <dbReference type="ARBA" id="ARBA00022737"/>
    </source>
</evidence>
<dbReference type="Gene3D" id="2.40.50.140">
    <property type="entry name" value="Nucleic acid-binding proteins"/>
    <property type="match status" value="5"/>
</dbReference>
<dbReference type="PANTHER" id="PTHR23270">
    <property type="entry name" value="PROGRAMMED CELL DEATH PROTEIN 11 PRE-RRNA PROCESSING PROTEIN RRP5"/>
    <property type="match status" value="1"/>
</dbReference>
<accession>A0AAW1T4G3</accession>
<feature type="domain" description="S1 motif" evidence="7">
    <location>
        <begin position="38"/>
        <end position="103"/>
    </location>
</feature>
<dbReference type="Gene3D" id="1.25.40.10">
    <property type="entry name" value="Tetratricopeptide repeat domain"/>
    <property type="match status" value="2"/>
</dbReference>
<protein>
    <recommendedName>
        <fullName evidence="7">S1 motif domain-containing protein</fullName>
    </recommendedName>
</protein>
<keyword evidence="4" id="KW-0677">Repeat</keyword>
<dbReference type="PANTHER" id="PTHR23270:SF10">
    <property type="entry name" value="PROTEIN RRP5 HOMOLOG"/>
    <property type="match status" value="1"/>
</dbReference>
<dbReference type="FunFam" id="1.25.40.10:FF:000065">
    <property type="entry name" value="Programmed cell death 11"/>
    <property type="match status" value="1"/>
</dbReference>
<organism evidence="8 9">
    <name type="scientific">Apatococcus fuscideae</name>
    <dbReference type="NCBI Taxonomy" id="2026836"/>
    <lineage>
        <taxon>Eukaryota</taxon>
        <taxon>Viridiplantae</taxon>
        <taxon>Chlorophyta</taxon>
        <taxon>core chlorophytes</taxon>
        <taxon>Trebouxiophyceae</taxon>
        <taxon>Chlorellales</taxon>
        <taxon>Chlorellaceae</taxon>
        <taxon>Apatococcus</taxon>
    </lineage>
</organism>
<comment type="subcellular location">
    <subcellularLocation>
        <location evidence="1">Nucleus</location>
        <location evidence="1">Nucleolus</location>
    </subcellularLocation>
</comment>
<dbReference type="FunFam" id="2.40.50.140:FF:000103">
    <property type="entry name" value="protein RRP5 homolog"/>
    <property type="match status" value="1"/>
</dbReference>
<dbReference type="SMART" id="SM00386">
    <property type="entry name" value="HAT"/>
    <property type="match status" value="4"/>
</dbReference>
<comment type="caution">
    <text evidence="8">The sequence shown here is derived from an EMBL/GenBank/DDBJ whole genome shotgun (WGS) entry which is preliminary data.</text>
</comment>
<dbReference type="Pfam" id="PF23231">
    <property type="entry name" value="HAT_Syf1_CNRKL1_C"/>
    <property type="match status" value="1"/>
</dbReference>
<dbReference type="Pfam" id="PF23459">
    <property type="entry name" value="S1_RRP5"/>
    <property type="match status" value="1"/>
</dbReference>
<proteinExistence type="predicted"/>
<reference evidence="8 9" key="1">
    <citation type="journal article" date="2024" name="Nat. Commun.">
        <title>Phylogenomics reveals the evolutionary origins of lichenization in chlorophyte algae.</title>
        <authorList>
            <person name="Puginier C."/>
            <person name="Libourel C."/>
            <person name="Otte J."/>
            <person name="Skaloud P."/>
            <person name="Haon M."/>
            <person name="Grisel S."/>
            <person name="Petersen M."/>
            <person name="Berrin J.G."/>
            <person name="Delaux P.M."/>
            <person name="Dal Grande F."/>
            <person name="Keller J."/>
        </authorList>
    </citation>
    <scope>NUCLEOTIDE SEQUENCE [LARGE SCALE GENOMIC DNA]</scope>
    <source>
        <strain evidence="8 9">SAG 2523</strain>
    </source>
</reference>
<dbReference type="InterPro" id="IPR057302">
    <property type="entry name" value="Rrp5_S1"/>
</dbReference>
<feature type="domain" description="S1 motif" evidence="7">
    <location>
        <begin position="444"/>
        <end position="521"/>
    </location>
</feature>
<dbReference type="GO" id="GO:0006364">
    <property type="term" value="P:rRNA processing"/>
    <property type="evidence" value="ECO:0007669"/>
    <property type="project" value="UniProtKB-KW"/>
</dbReference>
<feature type="domain" description="S1 motif" evidence="7">
    <location>
        <begin position="355"/>
        <end position="426"/>
    </location>
</feature>
<evidence type="ECO:0000256" key="2">
    <source>
        <dbReference type="ARBA" id="ARBA00022552"/>
    </source>
</evidence>
<feature type="compositionally biased region" description="Acidic residues" evidence="6">
    <location>
        <begin position="815"/>
        <end position="825"/>
    </location>
</feature>
<keyword evidence="9" id="KW-1185">Reference proteome</keyword>
<dbReference type="AlphaFoldDB" id="A0AAW1T4G3"/>
<dbReference type="SMART" id="SM00316">
    <property type="entry name" value="S1"/>
    <property type="match status" value="6"/>
</dbReference>
<dbReference type="InterPro" id="IPR012340">
    <property type="entry name" value="NA-bd_OB-fold"/>
</dbReference>
<dbReference type="Pfam" id="PF24682">
    <property type="entry name" value="OB_RRP5"/>
    <property type="match status" value="1"/>
</dbReference>
<feature type="region of interest" description="Disordered" evidence="6">
    <location>
        <begin position="746"/>
        <end position="777"/>
    </location>
</feature>
<dbReference type="SUPFAM" id="SSF48452">
    <property type="entry name" value="TPR-like"/>
    <property type="match status" value="2"/>
</dbReference>
<sequence>MVKRVQEDYCISDGAEYARLAQEGEAGAKPITTIIPIGSLVKGTVADVKPYGLVCDLDADPDVVGFVAGSQQGSAKQATAGTDIRARVLDVNPVDGIVDLSLSARFLAKKACTAPILLEIGDKVEPVVELVKEEYLVLSLPENGETLAFAPLRDFNLQQQDARQRYPVGTTIAAATVAQLPEPSTGGRLLLHIPLASPAATRVPGGGRGEKRKREEEIGTVVSCEVTVVKPTHLDVMTSTGNRGTINITEMQDGETAAPAAMPFDAVSKGHQLEAVVVGCRAGKGLTSLLETQGKALDPRDANKRMRQLRFGKRNTDFLTSVRLQLSAKASVMQQARAGLPLTRTPLEWADIAVGQPLTGYVTKIESDLVWLTFSDSVRGCLHALDTSSDLRKLMNWDAGLPLGCSVSCTVAKVDEQARQMELVMEGGHNGKTSSEHALHAVKGQLVTGLIVSATGSGVLVSLGMGISGRVPLTEIHDATITNVLDGLMAGKAVQASVLQPAVQGGSQRRAGRHQLLLSLRPSQGGAVAGSRPPKAVQASHDAISSRLQTSELSANQQVHGYVKNVTAKGVFVALASDLDAYIKLSHLADGFVEDPAETFREGQHVAGRVLSIVGSRVEMTLKTKKATRFSSVEEVPEGALVKGTVRRVEPYGVFVTLDGSALSGLAHVSQLSDTFVKNIKDLFTVGQEVKAKVLEVDPKKQRLSLGLAAHHIAEADASLLADGADGDAESGSGSDLDQDLAAGLRQQSASKAAGGDEVMEPADGDEAMSPLDSDEDDAADDELMAQLQREVLAEQAGMSASEDDDQGDAAAEAASDDQDEDDLDAAMAAAKAQQEAEVRAAELRRMEGSSEPASEEDFERLILATPNSSFVWVKFMAWLISVGEVQKARDTAERALSTIHFREEGEKFNVWVAWLNLENLYGDPVEEAVMGLFRRALAANPQKALYMALINILERSQKEELSLQILRTACKKFAESAKVWLAHIRHLVAAGDGEASRPVLDRALAALPRRKHIKLLTHTALAEFKVGSSERGRNIFEGVLRSYPKRLDIWSQYLDQEITRGGDRDRTRMLFERAIHLSLPPKKMKFIFQRFLDFEKQHGDEASVAVVKSRALEYAEQNLAA</sequence>
<evidence type="ECO:0000256" key="3">
    <source>
        <dbReference type="ARBA" id="ARBA00022553"/>
    </source>
</evidence>
<evidence type="ECO:0000259" key="7">
    <source>
        <dbReference type="PROSITE" id="PS50126"/>
    </source>
</evidence>
<dbReference type="GO" id="GO:0032040">
    <property type="term" value="C:small-subunit processome"/>
    <property type="evidence" value="ECO:0007669"/>
    <property type="project" value="TreeGrafter"/>
</dbReference>
<evidence type="ECO:0000256" key="1">
    <source>
        <dbReference type="ARBA" id="ARBA00004604"/>
    </source>
</evidence>
<dbReference type="Pfam" id="PF00575">
    <property type="entry name" value="S1"/>
    <property type="match status" value="1"/>
</dbReference>
<dbReference type="PROSITE" id="PS50126">
    <property type="entry name" value="S1"/>
    <property type="match status" value="5"/>
</dbReference>
<dbReference type="Proteomes" id="UP001485043">
    <property type="component" value="Unassembled WGS sequence"/>
</dbReference>
<dbReference type="InterPro" id="IPR057300">
    <property type="entry name" value="OB_Rrp5"/>
</dbReference>
<dbReference type="InterPro" id="IPR003029">
    <property type="entry name" value="S1_domain"/>
</dbReference>
<keyword evidence="2" id="KW-0698">rRNA processing</keyword>
<evidence type="ECO:0000313" key="9">
    <source>
        <dbReference type="Proteomes" id="UP001485043"/>
    </source>
</evidence>